<keyword evidence="1" id="KW-0472">Membrane</keyword>
<keyword evidence="1" id="KW-0812">Transmembrane</keyword>
<proteinExistence type="predicted"/>
<evidence type="ECO:0000256" key="1">
    <source>
        <dbReference type="SAM" id="Phobius"/>
    </source>
</evidence>
<feature type="transmembrane region" description="Helical" evidence="1">
    <location>
        <begin position="25"/>
        <end position="48"/>
    </location>
</feature>
<dbReference type="Proteomes" id="UP000031036">
    <property type="component" value="Unassembled WGS sequence"/>
</dbReference>
<comment type="caution">
    <text evidence="2">The sequence shown here is derived from an EMBL/GenBank/DDBJ whole genome shotgun (WGS) entry which is preliminary data.</text>
</comment>
<name>A0A0B2VWU1_TOXCA</name>
<protein>
    <submittedName>
        <fullName evidence="2">Uncharacterized protein</fullName>
    </submittedName>
</protein>
<evidence type="ECO:0000313" key="3">
    <source>
        <dbReference type="Proteomes" id="UP000031036"/>
    </source>
</evidence>
<dbReference type="AlphaFoldDB" id="A0A0B2VWU1"/>
<reference evidence="2 3" key="1">
    <citation type="submission" date="2014-11" db="EMBL/GenBank/DDBJ databases">
        <title>Genetic blueprint of the zoonotic pathogen Toxocara canis.</title>
        <authorList>
            <person name="Zhu X.-Q."/>
            <person name="Korhonen P.K."/>
            <person name="Cai H."/>
            <person name="Young N.D."/>
            <person name="Nejsum P."/>
            <person name="von Samson-Himmelstjerna G."/>
            <person name="Boag P.R."/>
            <person name="Tan P."/>
            <person name="Li Q."/>
            <person name="Min J."/>
            <person name="Yang Y."/>
            <person name="Wang X."/>
            <person name="Fang X."/>
            <person name="Hall R.S."/>
            <person name="Hofmann A."/>
            <person name="Sternberg P.W."/>
            <person name="Jex A.R."/>
            <person name="Gasser R.B."/>
        </authorList>
    </citation>
    <scope>NUCLEOTIDE SEQUENCE [LARGE SCALE GENOMIC DNA]</scope>
    <source>
        <strain evidence="2">PN_DK_2014</strain>
    </source>
</reference>
<dbReference type="EMBL" id="JPKZ01000720">
    <property type="protein sequence ID" value="KHN85889.1"/>
    <property type="molecule type" value="Genomic_DNA"/>
</dbReference>
<accession>A0A0B2VWU1</accession>
<sequence length="126" mass="13825">MNESMRSLLRNSADRLYFGSQPMKVIFVCELASSIVAIGFAGVMAMAILLTRVLHFNIRLLLACTCTAMVISNIGMKYVFTACAVCAFELLLTNCTAAFSDLFHWLFAGCSKPGRAADIPVEIKQF</sequence>
<keyword evidence="1" id="KW-1133">Transmembrane helix</keyword>
<keyword evidence="3" id="KW-1185">Reference proteome</keyword>
<organism evidence="2 3">
    <name type="scientific">Toxocara canis</name>
    <name type="common">Canine roundworm</name>
    <dbReference type="NCBI Taxonomy" id="6265"/>
    <lineage>
        <taxon>Eukaryota</taxon>
        <taxon>Metazoa</taxon>
        <taxon>Ecdysozoa</taxon>
        <taxon>Nematoda</taxon>
        <taxon>Chromadorea</taxon>
        <taxon>Rhabditida</taxon>
        <taxon>Spirurina</taxon>
        <taxon>Ascaridomorpha</taxon>
        <taxon>Ascaridoidea</taxon>
        <taxon>Toxocaridae</taxon>
        <taxon>Toxocara</taxon>
    </lineage>
</organism>
<feature type="transmembrane region" description="Helical" evidence="1">
    <location>
        <begin position="54"/>
        <end position="71"/>
    </location>
</feature>
<gene>
    <name evidence="2" type="ORF">Tcan_16316</name>
</gene>
<evidence type="ECO:0000313" key="2">
    <source>
        <dbReference type="EMBL" id="KHN85889.1"/>
    </source>
</evidence>